<comment type="subcellular location">
    <subcellularLocation>
        <location evidence="1">Nucleus</location>
    </subcellularLocation>
</comment>
<feature type="compositionally biased region" description="Polar residues" evidence="3">
    <location>
        <begin position="162"/>
        <end position="172"/>
    </location>
</feature>
<sequence>MENAEIPDDHVDQVDDVLMKPDEDDLPPRKPGSKAQGRKRTKTGCLTCRKRRIKCGEERPTCHNCTKSKRLCEGYNQRVVFKDPLNAYRPPPSALAQTSHSGSASSQPTVRRQSVQDTSVTQNPPIAPKHHASFSQPLQNLDTGRIPIPPPRSSPSVESGLYTFQTQLTRSPLTVPRRPAPSVDTRSDTVDRSHVPEPTQNAFRQQRVTHYDFNALIKRESGDELQRMPAQTSPQDWSAGPSSASSYTPNSEGQFPAPASFFPSMPVTTDRVSPRASSSNSSNPHYSPQSTSGFPLPTRQEQQGRISGEARNVYEALPHGLHGVDPRVRVHQSTTSMVVSGVPAYVHNDQADDDDPFDVSDDEDMLMEAYNSAGNWQSDTRDDHLKSNDLGIIVALQAGQNSHETQQRSYTSSMDRQDMLASYTPSPQSSPLNDSMMARVFCHFVNVTGPSISMFERHPSNSSLIFQGQPVPESQQHIWTYTFPTLALQNPALLHAMLALSSLHIAKLQNRPITASLKHYAIGIRRVAKCVSLPSKREQPATLAASLLLAFYECWSADHQKWSNHILGARQLVREIDFLGMTRYIKSLKIQKRHEERMRYYHAQQQGAGHNFYDDRIQFQTYVDDVDENIVSMLMGKKITYDEYGRVVDDIIHDQSPKTYSERDLVVYETQRDLFWWYCKQDAYQSILGGGRLLYGTFDHLILLMGRLANFAAKDLRRKRLAMKANGGWRPPERFRPQTQPRPSHAPQGHRHSYPQMPPQQPQMPNFSGMVPNVGEAKLPMGFSTSRDSSPQSTRSNEDKDLETQRLEAEEEWYDIRNSFTILQDHFGEDFQPLGPDFQAPIQTPFGTALQYRKYGIAGIWMNYYMALIVCHRAHPSMPPAAMMAAGIAARQTANFANEVGRIAAGIAPDCVGITEVNPGVGAALMESSTCLFVAGVQYQDPHQRAWTITRLRDIARLTGWQTAHAIVSGCEKSWIRTAELGKGPPYTRTSEEGAVPSIWRTSNRRIDTLVAAHGGGSGGDDEKRLVIKGTDKVHYALGVLGMEQDFENLNLDNDEDV</sequence>
<gene>
    <name evidence="5" type="ORF">G7Y89_g12008</name>
</gene>
<dbReference type="Gene3D" id="4.10.240.10">
    <property type="entry name" value="Zn(2)-C6 fungal-type DNA-binding domain"/>
    <property type="match status" value="1"/>
</dbReference>
<dbReference type="Proteomes" id="UP000566819">
    <property type="component" value="Unassembled WGS sequence"/>
</dbReference>
<feature type="compositionally biased region" description="Polar residues" evidence="3">
    <location>
        <begin position="783"/>
        <end position="795"/>
    </location>
</feature>
<evidence type="ECO:0000259" key="4">
    <source>
        <dbReference type="PROSITE" id="PS50048"/>
    </source>
</evidence>
<dbReference type="GO" id="GO:0005634">
    <property type="term" value="C:nucleus"/>
    <property type="evidence" value="ECO:0007669"/>
    <property type="project" value="UniProtKB-SubCell"/>
</dbReference>
<feature type="compositionally biased region" description="Basic and acidic residues" evidence="3">
    <location>
        <begin position="796"/>
        <end position="805"/>
    </location>
</feature>
<feature type="domain" description="Zn(2)-C6 fungal-type" evidence="4">
    <location>
        <begin position="44"/>
        <end position="72"/>
    </location>
</feature>
<protein>
    <recommendedName>
        <fullName evidence="4">Zn(2)-C6 fungal-type domain-containing protein</fullName>
    </recommendedName>
</protein>
<evidence type="ECO:0000256" key="2">
    <source>
        <dbReference type="ARBA" id="ARBA00023242"/>
    </source>
</evidence>
<evidence type="ECO:0000256" key="3">
    <source>
        <dbReference type="SAM" id="MobiDB-lite"/>
    </source>
</evidence>
<dbReference type="PROSITE" id="PS00463">
    <property type="entry name" value="ZN2_CY6_FUNGAL_1"/>
    <property type="match status" value="1"/>
</dbReference>
<dbReference type="Pfam" id="PF00172">
    <property type="entry name" value="Zn_clus"/>
    <property type="match status" value="1"/>
</dbReference>
<proteinExistence type="predicted"/>
<dbReference type="InterPro" id="IPR036864">
    <property type="entry name" value="Zn2-C6_fun-type_DNA-bd_sf"/>
</dbReference>
<dbReference type="AlphaFoldDB" id="A0A8H4RDF1"/>
<dbReference type="PANTHER" id="PTHR37534">
    <property type="entry name" value="TRANSCRIPTIONAL ACTIVATOR PROTEIN UGA3"/>
    <property type="match status" value="1"/>
</dbReference>
<keyword evidence="2" id="KW-0539">Nucleus</keyword>
<dbReference type="EMBL" id="JAAMPI010001213">
    <property type="protein sequence ID" value="KAF4626152.1"/>
    <property type="molecule type" value="Genomic_DNA"/>
</dbReference>
<dbReference type="InterPro" id="IPR001138">
    <property type="entry name" value="Zn2Cys6_DnaBD"/>
</dbReference>
<dbReference type="OrthoDB" id="5391043at2759"/>
<dbReference type="GO" id="GO:0000976">
    <property type="term" value="F:transcription cis-regulatory region binding"/>
    <property type="evidence" value="ECO:0007669"/>
    <property type="project" value="TreeGrafter"/>
</dbReference>
<feature type="region of interest" description="Disordered" evidence="3">
    <location>
        <begin position="84"/>
        <end position="208"/>
    </location>
</feature>
<accession>A0A8H4RDF1</accession>
<dbReference type="PROSITE" id="PS50048">
    <property type="entry name" value="ZN2_CY6_FUNGAL_2"/>
    <property type="match status" value="1"/>
</dbReference>
<feature type="compositionally biased region" description="Polar residues" evidence="3">
    <location>
        <begin position="229"/>
        <end position="253"/>
    </location>
</feature>
<dbReference type="CDD" id="cd00067">
    <property type="entry name" value="GAL4"/>
    <property type="match status" value="1"/>
</dbReference>
<reference evidence="5 6" key="1">
    <citation type="submission" date="2020-03" db="EMBL/GenBank/DDBJ databases">
        <title>Draft Genome Sequence of Cudoniella acicularis.</title>
        <authorList>
            <person name="Buettner E."/>
            <person name="Kellner H."/>
        </authorList>
    </citation>
    <scope>NUCLEOTIDE SEQUENCE [LARGE SCALE GENOMIC DNA]</scope>
    <source>
        <strain evidence="5 6">DSM 108380</strain>
    </source>
</reference>
<dbReference type="Pfam" id="PF11951">
    <property type="entry name" value="Fungal_trans_2"/>
    <property type="match status" value="1"/>
</dbReference>
<dbReference type="GO" id="GO:0008270">
    <property type="term" value="F:zinc ion binding"/>
    <property type="evidence" value="ECO:0007669"/>
    <property type="project" value="InterPro"/>
</dbReference>
<dbReference type="PANTHER" id="PTHR37534:SF23">
    <property type="entry name" value="ZN(II)2CYS6 TRANSCRIPTION FACTOR (EUROFUNG)"/>
    <property type="match status" value="1"/>
</dbReference>
<feature type="compositionally biased region" description="Basic and acidic residues" evidence="3">
    <location>
        <begin position="185"/>
        <end position="195"/>
    </location>
</feature>
<evidence type="ECO:0000313" key="5">
    <source>
        <dbReference type="EMBL" id="KAF4626152.1"/>
    </source>
</evidence>
<organism evidence="5 6">
    <name type="scientific">Cudoniella acicularis</name>
    <dbReference type="NCBI Taxonomy" id="354080"/>
    <lineage>
        <taxon>Eukaryota</taxon>
        <taxon>Fungi</taxon>
        <taxon>Dikarya</taxon>
        <taxon>Ascomycota</taxon>
        <taxon>Pezizomycotina</taxon>
        <taxon>Leotiomycetes</taxon>
        <taxon>Helotiales</taxon>
        <taxon>Tricladiaceae</taxon>
        <taxon>Cudoniella</taxon>
    </lineage>
</organism>
<feature type="compositionally biased region" description="Polar residues" evidence="3">
    <location>
        <begin position="133"/>
        <end position="142"/>
    </location>
</feature>
<name>A0A8H4RDF1_9HELO</name>
<feature type="compositionally biased region" description="Polar residues" evidence="3">
    <location>
        <begin position="95"/>
        <end position="124"/>
    </location>
</feature>
<evidence type="ECO:0000256" key="1">
    <source>
        <dbReference type="ARBA" id="ARBA00004123"/>
    </source>
</evidence>
<feature type="compositionally biased region" description="Low complexity" evidence="3">
    <location>
        <begin position="274"/>
        <end position="290"/>
    </location>
</feature>
<feature type="region of interest" description="Disordered" evidence="3">
    <location>
        <begin position="1"/>
        <end position="43"/>
    </location>
</feature>
<dbReference type="SMART" id="SM00066">
    <property type="entry name" value="GAL4"/>
    <property type="match status" value="1"/>
</dbReference>
<feature type="compositionally biased region" description="Polar residues" evidence="3">
    <location>
        <begin position="198"/>
        <end position="208"/>
    </location>
</feature>
<feature type="region of interest" description="Disordered" evidence="3">
    <location>
        <begin position="221"/>
        <end position="305"/>
    </location>
</feature>
<feature type="compositionally biased region" description="Low complexity" evidence="3">
    <location>
        <begin position="255"/>
        <end position="264"/>
    </location>
</feature>
<dbReference type="GO" id="GO:0000981">
    <property type="term" value="F:DNA-binding transcription factor activity, RNA polymerase II-specific"/>
    <property type="evidence" value="ECO:0007669"/>
    <property type="project" value="InterPro"/>
</dbReference>
<evidence type="ECO:0000313" key="6">
    <source>
        <dbReference type="Proteomes" id="UP000566819"/>
    </source>
</evidence>
<keyword evidence="6" id="KW-1185">Reference proteome</keyword>
<feature type="compositionally biased region" description="Basic and acidic residues" evidence="3">
    <location>
        <begin position="7"/>
        <end position="21"/>
    </location>
</feature>
<dbReference type="GO" id="GO:0045944">
    <property type="term" value="P:positive regulation of transcription by RNA polymerase II"/>
    <property type="evidence" value="ECO:0007669"/>
    <property type="project" value="TreeGrafter"/>
</dbReference>
<feature type="region of interest" description="Disordered" evidence="3">
    <location>
        <begin position="727"/>
        <end position="805"/>
    </location>
</feature>
<dbReference type="SUPFAM" id="SSF57701">
    <property type="entry name" value="Zn2/Cys6 DNA-binding domain"/>
    <property type="match status" value="1"/>
</dbReference>
<dbReference type="InterPro" id="IPR021858">
    <property type="entry name" value="Fun_TF"/>
</dbReference>
<comment type="caution">
    <text evidence="5">The sequence shown here is derived from an EMBL/GenBank/DDBJ whole genome shotgun (WGS) entry which is preliminary data.</text>
</comment>